<sequence>MLVMCPRVCYAWSREGVAFLQCEVPDAPGQDSRGQEEGQVIRHAMAAVDRRQEAAIEAGADKTTTFPDLAEANRSEGMSGGMDEVLEGVPAYPAVEEEEEDEDWQFTLPKGTLEDDDDDDDMDRTQPTEESQRSGIDQEFEKVVQLEKASGPANHSSPVSSDGATVEQSKEPEANQVEKIVYTQRDWDVSSDVKEEVELISKEPAEAPPQGTASDAPILSIKDEPVDEGYDAALLPQSSISKIKEELEHKEEELRISSVFSFRGGNAFAPQGGPVPYSQPTTIFIPNRATLLQASAMAPLAVKPRLPAPAPPSAPTLLPLPQSLPQSLPQPQPHPQPHPQPATISTIRCSGCSKILVKGQTAFQRKGATQLFCSTVCLSSHLPPTSKARSCYHCNKEIDDPKSMVMVPLDNNTFMHFCSPLCLSLSSTDRKKTVAQLLYSPRLMPRIASEKERLQCIVCKSTSKIEHEVTHQGHVHSLCSNACFLAWRKSRQLAMNCCEGCGLYCKSDSDVCQTLTVEKAQLHFCSPTCVSTYKQSCMRNTECTVCHKSIPVSNAIMESDPMGKVQLYCSPACVGQSGPAKHMLTGTAFPCSQCNLNKVPQYHLATADGKIRNFCSYECVSVFRIKKGESISQPNPVNGTTSSPSYSSSQPSLTDGPLPGPVRGAESPAPAHGRALPLVASPSPHHSVTAVPPLEPPYSDLASQAPLAPPSSPGHALTQTTPPHRQLTCHQCSKLFDTKPLLFSYQGHISMFCNAACCEQYKAQKNIMAQCESCKLENVVFEVLTYNEQDRIFCSQSCKQQFQDEVTAGSNGSWRPCSYCYCVSHKRLHSHYNGRVEEFCRAHCMSQYTVLYYGMARCDSCRTQGYMAEQLRCTSSVRNFCTRACLAQYCYQHFEAGAQHTANHATRTLPPPHAPSQAHHPSKMNPVIGDVVSLASDSAARPHGSEALAGSLPTSNTHDKTLHHASTQTDAMRLPVARRCQVKNKSVLCRPFTLNQETMCQLLEPPVNTSGNALPGPLPARLSGRHFLDMRQGGSVDCVVCGQHKRKRVNGGQEEGHPVGKRGRMEESGKVRVEETGKVGEPKLVVEKFEEEKQLKEECTESKMKEEERGETSRPAQEIRCCSERRVKVKEEEVKIEMGVGVARRLTAYHCKTCPEQPALCPAPCFELYHTRLLYRHTPAELGTAGQHHTPCDELITAHASVPLPPPATCDPTQTNTVKANSGPQ</sequence>
<feature type="compositionally biased region" description="Basic and acidic residues" evidence="5">
    <location>
        <begin position="123"/>
        <end position="132"/>
    </location>
</feature>
<evidence type="ECO:0000256" key="2">
    <source>
        <dbReference type="ARBA" id="ARBA00022737"/>
    </source>
</evidence>
<feature type="domain" description="TRASH" evidence="6">
    <location>
        <begin position="729"/>
        <end position="765"/>
    </location>
</feature>
<evidence type="ECO:0000256" key="1">
    <source>
        <dbReference type="ARBA" id="ARBA00022723"/>
    </source>
</evidence>
<feature type="region of interest" description="Disordered" evidence="5">
    <location>
        <begin position="939"/>
        <end position="970"/>
    </location>
</feature>
<evidence type="ECO:0000313" key="8">
    <source>
        <dbReference type="Proteomes" id="UP001174136"/>
    </source>
</evidence>
<feature type="domain" description="TRASH" evidence="6">
    <location>
        <begin position="498"/>
        <end position="537"/>
    </location>
</feature>
<organism evidence="7 8">
    <name type="scientific">Merluccius polli</name>
    <name type="common">Benguela hake</name>
    <name type="synonym">Merluccius cadenati</name>
    <dbReference type="NCBI Taxonomy" id="89951"/>
    <lineage>
        <taxon>Eukaryota</taxon>
        <taxon>Metazoa</taxon>
        <taxon>Chordata</taxon>
        <taxon>Craniata</taxon>
        <taxon>Vertebrata</taxon>
        <taxon>Euteleostomi</taxon>
        <taxon>Actinopterygii</taxon>
        <taxon>Neopterygii</taxon>
        <taxon>Teleostei</taxon>
        <taxon>Neoteleostei</taxon>
        <taxon>Acanthomorphata</taxon>
        <taxon>Zeiogadaria</taxon>
        <taxon>Gadariae</taxon>
        <taxon>Gadiformes</taxon>
        <taxon>Gadoidei</taxon>
        <taxon>Merlucciidae</taxon>
        <taxon>Merluccius</taxon>
    </lineage>
</organism>
<dbReference type="GO" id="GO:0008270">
    <property type="term" value="F:zinc ion binding"/>
    <property type="evidence" value="ECO:0007669"/>
    <property type="project" value="UniProtKB-KW"/>
</dbReference>
<evidence type="ECO:0000259" key="6">
    <source>
        <dbReference type="SMART" id="SM00746"/>
    </source>
</evidence>
<feature type="domain" description="TRASH" evidence="6">
    <location>
        <begin position="349"/>
        <end position="385"/>
    </location>
</feature>
<dbReference type="AlphaFoldDB" id="A0AA47NQA2"/>
<evidence type="ECO:0000256" key="5">
    <source>
        <dbReference type="SAM" id="MobiDB-lite"/>
    </source>
</evidence>
<feature type="domain" description="TRASH" evidence="6">
    <location>
        <begin position="391"/>
        <end position="430"/>
    </location>
</feature>
<feature type="compositionally biased region" description="Low complexity" evidence="5">
    <location>
        <begin position="315"/>
        <end position="327"/>
    </location>
</feature>
<name>A0AA47NQA2_MERPO</name>
<dbReference type="InterPro" id="IPR011017">
    <property type="entry name" value="TRASH_dom"/>
</dbReference>
<evidence type="ECO:0000256" key="3">
    <source>
        <dbReference type="ARBA" id="ARBA00022771"/>
    </source>
</evidence>
<feature type="compositionally biased region" description="Basic and acidic residues" evidence="5">
    <location>
        <begin position="195"/>
        <end position="205"/>
    </location>
</feature>
<feature type="region of interest" description="Disordered" evidence="5">
    <location>
        <begin position="1049"/>
        <end position="1071"/>
    </location>
</feature>
<evidence type="ECO:0000256" key="4">
    <source>
        <dbReference type="ARBA" id="ARBA00022833"/>
    </source>
</evidence>
<dbReference type="InterPro" id="IPR051284">
    <property type="entry name" value="ZnF_MYMT-QRICH1"/>
</dbReference>
<feature type="domain" description="TRASH" evidence="6">
    <location>
        <begin position="591"/>
        <end position="627"/>
    </location>
</feature>
<feature type="compositionally biased region" description="Pro residues" evidence="5">
    <location>
        <begin position="328"/>
        <end position="340"/>
    </location>
</feature>
<feature type="domain" description="TRASH" evidence="6">
    <location>
        <begin position="456"/>
        <end position="491"/>
    </location>
</feature>
<dbReference type="Pfam" id="PF06467">
    <property type="entry name" value="zf-FCS"/>
    <property type="match status" value="4"/>
</dbReference>
<keyword evidence="3" id="KW-0863">Zinc-finger</keyword>
<feature type="compositionally biased region" description="Low complexity" evidence="5">
    <location>
        <begin position="642"/>
        <end position="652"/>
    </location>
</feature>
<dbReference type="Proteomes" id="UP001174136">
    <property type="component" value="Unassembled WGS sequence"/>
</dbReference>
<feature type="region of interest" description="Disordered" evidence="5">
    <location>
        <begin position="93"/>
        <end position="183"/>
    </location>
</feature>
<gene>
    <name evidence="7" type="primary">ZMYM4_3</name>
    <name evidence="7" type="ORF">N1851_032568</name>
</gene>
<comment type="caution">
    <text evidence="7">The sequence shown here is derived from an EMBL/GenBank/DDBJ whole genome shotgun (WGS) entry which is preliminary data.</text>
</comment>
<feature type="region of interest" description="Disordered" evidence="5">
    <location>
        <begin position="904"/>
        <end position="925"/>
    </location>
</feature>
<feature type="compositionally biased region" description="Basic and acidic residues" evidence="5">
    <location>
        <begin position="1054"/>
        <end position="1071"/>
    </location>
</feature>
<dbReference type="PANTHER" id="PTHR45736">
    <property type="entry name" value="ZINC FINGER MYM-TYPE PROTEIN"/>
    <property type="match status" value="1"/>
</dbReference>
<dbReference type="SMART" id="SM00746">
    <property type="entry name" value="TRASH"/>
    <property type="match status" value="10"/>
</dbReference>
<accession>A0AA47NQA2</accession>
<feature type="compositionally biased region" description="Polar residues" evidence="5">
    <location>
        <begin position="153"/>
        <end position="167"/>
    </location>
</feature>
<reference evidence="7" key="1">
    <citation type="journal article" date="2023" name="Front. Mar. Sci.">
        <title>A new Merluccius polli reference genome to investigate the effects of global change in West African waters.</title>
        <authorList>
            <person name="Mateo J.L."/>
            <person name="Blanco-Fernandez C."/>
            <person name="Garcia-Vazquez E."/>
            <person name="Machado-Schiaffino G."/>
        </authorList>
    </citation>
    <scope>NUCLEOTIDE SEQUENCE</scope>
    <source>
        <strain evidence="7">C29</strain>
        <tissue evidence="7">Fin</tissue>
    </source>
</reference>
<proteinExistence type="predicted"/>
<feature type="compositionally biased region" description="Polar residues" evidence="5">
    <location>
        <begin position="630"/>
        <end position="641"/>
    </location>
</feature>
<feature type="domain" description="TRASH" evidence="6">
    <location>
        <begin position="771"/>
        <end position="806"/>
    </location>
</feature>
<dbReference type="InterPro" id="IPR010507">
    <property type="entry name" value="Znf_MYM"/>
</dbReference>
<feature type="domain" description="TRASH" evidence="6">
    <location>
        <begin position="817"/>
        <end position="852"/>
    </location>
</feature>
<keyword evidence="1" id="KW-0479">Metal-binding</keyword>
<keyword evidence="2" id="KW-0677">Repeat</keyword>
<feature type="compositionally biased region" description="Acidic residues" evidence="5">
    <location>
        <begin position="95"/>
        <end position="104"/>
    </location>
</feature>
<evidence type="ECO:0000313" key="7">
    <source>
        <dbReference type="EMBL" id="KAK0132547.1"/>
    </source>
</evidence>
<feature type="region of interest" description="Disordered" evidence="5">
    <location>
        <begin position="195"/>
        <end position="217"/>
    </location>
</feature>
<feature type="region of interest" description="Disordered" evidence="5">
    <location>
        <begin position="630"/>
        <end position="722"/>
    </location>
</feature>
<feature type="region of interest" description="Disordered" evidence="5">
    <location>
        <begin position="307"/>
        <end position="343"/>
    </location>
</feature>
<feature type="domain" description="TRASH" evidence="6">
    <location>
        <begin position="543"/>
        <end position="576"/>
    </location>
</feature>
<feature type="domain" description="TRASH" evidence="6">
    <location>
        <begin position="858"/>
        <end position="893"/>
    </location>
</feature>
<dbReference type="SUPFAM" id="SSF57716">
    <property type="entry name" value="Glucocorticoid receptor-like (DNA-binding domain)"/>
    <property type="match status" value="1"/>
</dbReference>
<protein>
    <submittedName>
        <fullName evidence="7">Zinc finger MYM-type protein 4</fullName>
    </submittedName>
</protein>
<keyword evidence="8" id="KW-1185">Reference proteome</keyword>
<dbReference type="EMBL" id="JAOPHQ010006259">
    <property type="protein sequence ID" value="KAK0132547.1"/>
    <property type="molecule type" value="Genomic_DNA"/>
</dbReference>
<dbReference type="PANTHER" id="PTHR45736:SF5">
    <property type="entry name" value="ZINC FINGER MYM-TYPE PROTEIN 4"/>
    <property type="match status" value="1"/>
</dbReference>
<keyword evidence="4" id="KW-0862">Zinc</keyword>